<dbReference type="InterPro" id="IPR038404">
    <property type="entry name" value="TRAP_DctP_sf"/>
</dbReference>
<gene>
    <name evidence="2" type="ORF">dnl_26600</name>
</gene>
<dbReference type="GO" id="GO:0055085">
    <property type="term" value="P:transmembrane transport"/>
    <property type="evidence" value="ECO:0007669"/>
    <property type="project" value="InterPro"/>
</dbReference>
<protein>
    <submittedName>
        <fullName evidence="2">C4-TRAP dicarboxylate transporter periplasmic binding domain-containing protein, DctP-like</fullName>
    </submittedName>
</protein>
<accession>A0A975B864</accession>
<evidence type="ECO:0000313" key="2">
    <source>
        <dbReference type="EMBL" id="QTA80360.1"/>
    </source>
</evidence>
<proteinExistence type="predicted"/>
<dbReference type="AlphaFoldDB" id="A0A975B864"/>
<keyword evidence="3" id="KW-1185">Reference proteome</keyword>
<dbReference type="SUPFAM" id="SSF53850">
    <property type="entry name" value="Periplasmic binding protein-like II"/>
    <property type="match status" value="1"/>
</dbReference>
<keyword evidence="1" id="KW-0732">Signal</keyword>
<dbReference type="NCBIfam" id="NF037995">
    <property type="entry name" value="TRAP_S1"/>
    <property type="match status" value="1"/>
</dbReference>
<dbReference type="InterPro" id="IPR018389">
    <property type="entry name" value="DctP_fam"/>
</dbReference>
<evidence type="ECO:0000256" key="1">
    <source>
        <dbReference type="ARBA" id="ARBA00022729"/>
    </source>
</evidence>
<dbReference type="EMBL" id="CP061799">
    <property type="protein sequence ID" value="QTA80360.1"/>
    <property type="molecule type" value="Genomic_DNA"/>
</dbReference>
<dbReference type="PANTHER" id="PTHR33376">
    <property type="match status" value="1"/>
</dbReference>
<dbReference type="Gene3D" id="3.40.190.170">
    <property type="entry name" value="Bacterial extracellular solute-binding protein, family 7"/>
    <property type="match status" value="1"/>
</dbReference>
<dbReference type="Pfam" id="PF03480">
    <property type="entry name" value="DctP"/>
    <property type="match status" value="1"/>
</dbReference>
<evidence type="ECO:0000313" key="3">
    <source>
        <dbReference type="Proteomes" id="UP000663720"/>
    </source>
</evidence>
<reference evidence="2" key="1">
    <citation type="journal article" date="2021" name="Microb. Physiol.">
        <title>Proteogenomic Insights into the Physiology of Marine, Sulfate-Reducing, Filamentous Desulfonema limicola and Desulfonema magnum.</title>
        <authorList>
            <person name="Schnaars V."/>
            <person name="Wohlbrand L."/>
            <person name="Scheve S."/>
            <person name="Hinrichs C."/>
            <person name="Reinhardt R."/>
            <person name="Rabus R."/>
        </authorList>
    </citation>
    <scope>NUCLEOTIDE SEQUENCE</scope>
    <source>
        <strain evidence="2">5ac10</strain>
    </source>
</reference>
<sequence length="331" mass="37358">MNKIFQSILIVCFLMICTQAYAVRIKIATLSPEGSFWMEKMREGAREVEEKTEGRVVIKYYPGGVMGDDKAVMRKIRIGQLHGGALVAGSLSDIYQNNQIYGLPLKFKSYKEIDYVRTRMDPIIIKGLEQGGFAAFGLAEGGFAYIMSSKPIQTVADLQQKKIWVPDNDPTIMEGVKAFDITPIPLSIADVRAGLQTGLIDTVTTSPIGALALQWHTQVKYLMDVPFLYIYAVLIIDQKVFSKISQEDQPVVREILGRIFKEIDNQNRQDNVKALDALRKQGIQFILPPSQALEEWYERAGQVPEKLVNSGRFSRDIVDILENHLQKCRLQ</sequence>
<dbReference type="KEGG" id="dli:dnl_26600"/>
<dbReference type="Proteomes" id="UP000663720">
    <property type="component" value="Chromosome"/>
</dbReference>
<dbReference type="RefSeq" id="WP_207692015.1">
    <property type="nucleotide sequence ID" value="NZ_CP061799.1"/>
</dbReference>
<organism evidence="2 3">
    <name type="scientific">Desulfonema limicola</name>
    <dbReference type="NCBI Taxonomy" id="45656"/>
    <lineage>
        <taxon>Bacteria</taxon>
        <taxon>Pseudomonadati</taxon>
        <taxon>Thermodesulfobacteriota</taxon>
        <taxon>Desulfobacteria</taxon>
        <taxon>Desulfobacterales</taxon>
        <taxon>Desulfococcaceae</taxon>
        <taxon>Desulfonema</taxon>
    </lineage>
</organism>
<name>A0A975B864_9BACT</name>
<dbReference type="PANTHER" id="PTHR33376:SF4">
    <property type="entry name" value="SIALIC ACID-BINDING PERIPLASMIC PROTEIN SIAP"/>
    <property type="match status" value="1"/>
</dbReference>
<dbReference type="CDD" id="cd13670">
    <property type="entry name" value="PBP2_TRAP_Tp0957_like"/>
    <property type="match status" value="1"/>
</dbReference>